<feature type="domain" description="Myb-like" evidence="18">
    <location>
        <begin position="552"/>
        <end position="606"/>
    </location>
</feature>
<evidence type="ECO:0000256" key="4">
    <source>
        <dbReference type="ARBA" id="ARBA00018561"/>
    </source>
</evidence>
<evidence type="ECO:0000256" key="1">
    <source>
        <dbReference type="ARBA" id="ARBA00004123"/>
    </source>
</evidence>
<dbReference type="InterPro" id="IPR001005">
    <property type="entry name" value="SANT/Myb"/>
</dbReference>
<dbReference type="Proteomes" id="UP000019384">
    <property type="component" value="Unassembled WGS sequence"/>
</dbReference>
<dbReference type="PANTHER" id="PTHR46459">
    <property type="entry name" value="E1A-BINDING PROTEIN P400-RELATED"/>
    <property type="match status" value="1"/>
</dbReference>
<keyword evidence="8" id="KW-0010">Activator</keyword>
<dbReference type="RefSeq" id="XP_022456541.1">
    <property type="nucleotide sequence ID" value="XM_022605033.1"/>
</dbReference>
<evidence type="ECO:0000256" key="3">
    <source>
        <dbReference type="ARBA" id="ARBA00011353"/>
    </source>
</evidence>
<feature type="compositionally biased region" description="Basic and acidic residues" evidence="17">
    <location>
        <begin position="155"/>
        <end position="177"/>
    </location>
</feature>
<evidence type="ECO:0000256" key="14">
    <source>
        <dbReference type="ARBA" id="ARBA00032084"/>
    </source>
</evidence>
<feature type="compositionally biased region" description="Polar residues" evidence="17">
    <location>
        <begin position="998"/>
        <end position="1033"/>
    </location>
</feature>
<dbReference type="Pfam" id="PF07529">
    <property type="entry name" value="HSA"/>
    <property type="match status" value="1"/>
</dbReference>
<evidence type="ECO:0000256" key="13">
    <source>
        <dbReference type="ARBA" id="ARBA00029670"/>
    </source>
</evidence>
<evidence type="ECO:0000256" key="16">
    <source>
        <dbReference type="ARBA" id="ARBA00082479"/>
    </source>
</evidence>
<dbReference type="FunFam" id="1.10.10.60:FF:000484">
    <property type="entry name" value="Chromatin modification-related protein EAF1"/>
    <property type="match status" value="1"/>
</dbReference>
<evidence type="ECO:0000256" key="12">
    <source>
        <dbReference type="ARBA" id="ARBA00025178"/>
    </source>
</evidence>
<evidence type="ECO:0000259" key="19">
    <source>
        <dbReference type="PROSITE" id="PS51204"/>
    </source>
</evidence>
<keyword evidence="11" id="KW-0539">Nucleus</keyword>
<dbReference type="GO" id="GO:0006281">
    <property type="term" value="P:DNA repair"/>
    <property type="evidence" value="ECO:0007669"/>
    <property type="project" value="UniProtKB-KW"/>
</dbReference>
<evidence type="ECO:0000256" key="7">
    <source>
        <dbReference type="ARBA" id="ARBA00023015"/>
    </source>
</evidence>
<feature type="region of interest" description="Disordered" evidence="17">
    <location>
        <begin position="364"/>
        <end position="387"/>
    </location>
</feature>
<evidence type="ECO:0000256" key="2">
    <source>
        <dbReference type="ARBA" id="ARBA00008913"/>
    </source>
</evidence>
<evidence type="ECO:0000256" key="6">
    <source>
        <dbReference type="ARBA" id="ARBA00022853"/>
    </source>
</evidence>
<dbReference type="GO" id="GO:0006325">
    <property type="term" value="P:chromatin organization"/>
    <property type="evidence" value="ECO:0007669"/>
    <property type="project" value="UniProtKB-KW"/>
</dbReference>
<reference evidence="20" key="2">
    <citation type="submission" date="2014-02" db="EMBL/GenBank/DDBJ databases">
        <title>Complete DNA sequence of /Kuraishia capsulata/ illustrates novel genomic features among budding yeasts (/Saccharomycotina/).</title>
        <authorList>
            <person name="Morales L."/>
            <person name="Noel B."/>
            <person name="Porcel B."/>
            <person name="Marcet-Houben M."/>
            <person name="Hullo M-F."/>
            <person name="Sacerdot C."/>
            <person name="Tekaia F."/>
            <person name="Leh-Louis V."/>
            <person name="Despons L."/>
            <person name="Khanna V."/>
            <person name="Aury J-M."/>
            <person name="Barbe V."/>
            <person name="Couloux A."/>
            <person name="Labadie K."/>
            <person name="Pelletier E."/>
            <person name="Souciet J-L."/>
            <person name="Boekhout T."/>
            <person name="Gabaldon T."/>
            <person name="Wincker P."/>
            <person name="Dujon B."/>
        </authorList>
    </citation>
    <scope>NUCLEOTIDE SEQUENCE</scope>
    <source>
        <strain evidence="20">CBS 1993</strain>
    </source>
</reference>
<dbReference type="OrthoDB" id="5364245at2759"/>
<dbReference type="GO" id="GO:0003682">
    <property type="term" value="F:chromatin binding"/>
    <property type="evidence" value="ECO:0007669"/>
    <property type="project" value="TreeGrafter"/>
</dbReference>
<dbReference type="STRING" id="1382522.W6MFF8"/>
<dbReference type="HOGENOM" id="CLU_006174_0_0_1"/>
<dbReference type="PROSITE" id="PS50090">
    <property type="entry name" value="MYB_LIKE"/>
    <property type="match status" value="1"/>
</dbReference>
<keyword evidence="5" id="KW-0227">DNA damage</keyword>
<dbReference type="InterPro" id="IPR009057">
    <property type="entry name" value="Homeodomain-like_sf"/>
</dbReference>
<dbReference type="AlphaFoldDB" id="W6MFF8"/>
<feature type="compositionally biased region" description="Basic and acidic residues" evidence="17">
    <location>
        <begin position="107"/>
        <end position="117"/>
    </location>
</feature>
<keyword evidence="6" id="KW-0156">Chromatin regulator</keyword>
<evidence type="ECO:0000256" key="11">
    <source>
        <dbReference type="ARBA" id="ARBA00023242"/>
    </source>
</evidence>
<feature type="compositionally biased region" description="Polar residues" evidence="17">
    <location>
        <begin position="979"/>
        <end position="989"/>
    </location>
</feature>
<evidence type="ECO:0000256" key="8">
    <source>
        <dbReference type="ARBA" id="ARBA00023159"/>
    </source>
</evidence>
<dbReference type="SUPFAM" id="SSF46689">
    <property type="entry name" value="Homeodomain-like"/>
    <property type="match status" value="1"/>
</dbReference>
<evidence type="ECO:0000259" key="18">
    <source>
        <dbReference type="PROSITE" id="PS50090"/>
    </source>
</evidence>
<feature type="compositionally biased region" description="Low complexity" evidence="17">
    <location>
        <begin position="830"/>
        <end position="849"/>
    </location>
</feature>
<evidence type="ECO:0000256" key="9">
    <source>
        <dbReference type="ARBA" id="ARBA00023163"/>
    </source>
</evidence>
<sequence length="1033" mass="115169">MSSGQNISIDRIRLESIEHRRQTCNQVIKSRKRKLGELYCISRSPLLPISDDQVLQMEDKLMAFLEKNELENGHEFDIVTLTEKQNAAMAQQQKAQAIVSGQAQRNEGARTDIERLSSEPSLTEGVLKDDQPLVEPPQKLTKSDDLSVSLQAMESSKEESEADKPDSLVITERHIENSPDEAPTLSSLIRKRAEKESFKRADQKTSRDLDISQVEMNDLLVLLMPEKLPHKVLEATSLTELYYHSQTLPIINLILRTHKSLSTDAYETALLEGKLAVLYSRIEELKRQKKWSLRQPKKYFDPFKKTQTSHWDHLLSEMKWLSTDFREERKYKMVQCYYISQAVTDYWNYGKVMCVKRKPIKHLEPEEEGSREDSGDVDMEKPEGVDDRVEEDAQIEEDTIDVSLLLQRPDANNEIIPKDLPSYTEDEVKQLLTDDSATLPFKLYANMEQLNGVSASILEKLPVYEPLKESSVSPDTFSGMPIDPISSLVSPLDQDEEEWYKLLFKKTEEHEKNHPDYQKGLFGVATHRRFTLLRPPPPPSIKNLELRIPTIWLPQDDKLLIRYVTEYSFNWGVISAHLSPKPTRNYTSNIERRTPWQCFERYIQLNDKFQFTDMRGVYAAAAKEWLEAAHKAQTTTKRRISPLGVGPESIQRGHRRLRWGSMFDAIRKLMKKRENAPKPNTQPRRSTSDEKRMDTPTPAALSRLKYERDKAIQEAYMHQTNANGAFPRARVAGAAVAPVARAAQPGVAGQSAIQGVAGARPATQDGAQRTAAVARAPSAVSVTPANAAAAAANIAQRRLNGQGGPLTGPNGIPYTNEQLQQLMQLQKQRQLLQKSGATPPPGAGTSAATHPIAGGVVKASPIKTDGRVLNFSAQQVSAIINQIQSQNPNMTKEQVTKLAAAYIASLQQQSQNRNAANQAKIAQGSASGDAKSDGTPTGSPSPVDPSSLTAQQRSQLALARSQLQRRQMMLQQQQQSAQIPSVASSQVGSPVNVHSPIQLKNTADGTNSSTQSSRSPVNGSTGTRTRSAGNHEK</sequence>
<comment type="similarity">
    <text evidence="2">Belongs to the EAF1 family.</text>
</comment>
<reference evidence="20" key="1">
    <citation type="submission" date="2013-12" db="EMBL/GenBank/DDBJ databases">
        <authorList>
            <person name="Genoscope - CEA"/>
        </authorList>
    </citation>
    <scope>NUCLEOTIDE SEQUENCE</scope>
    <source>
        <strain evidence="20">CBS 1993</strain>
    </source>
</reference>
<comment type="subunit">
    <text evidence="3">Component of the NuA4 histone acetyltransferase complex.</text>
</comment>
<dbReference type="InterPro" id="IPR014012">
    <property type="entry name" value="HSA_dom"/>
</dbReference>
<feature type="region of interest" description="Disordered" evidence="17">
    <location>
        <begin position="98"/>
        <end position="187"/>
    </location>
</feature>
<keyword evidence="10" id="KW-0234">DNA repair</keyword>
<feature type="region of interest" description="Disordered" evidence="17">
    <location>
        <begin position="670"/>
        <end position="700"/>
    </location>
</feature>
<organism evidence="20 21">
    <name type="scientific">Kuraishia capsulata CBS 1993</name>
    <dbReference type="NCBI Taxonomy" id="1382522"/>
    <lineage>
        <taxon>Eukaryota</taxon>
        <taxon>Fungi</taxon>
        <taxon>Dikarya</taxon>
        <taxon>Ascomycota</taxon>
        <taxon>Saccharomycotina</taxon>
        <taxon>Pichiomycetes</taxon>
        <taxon>Pichiales</taxon>
        <taxon>Pichiaceae</taxon>
        <taxon>Kuraishia</taxon>
    </lineage>
</organism>
<keyword evidence="7" id="KW-0805">Transcription regulation</keyword>
<dbReference type="SMART" id="SM00717">
    <property type="entry name" value="SANT"/>
    <property type="match status" value="1"/>
</dbReference>
<feature type="domain" description="HSA" evidence="19">
    <location>
        <begin position="298"/>
        <end position="374"/>
    </location>
</feature>
<comment type="subcellular location">
    <subcellularLocation>
        <location evidence="1">Nucleus</location>
    </subcellularLocation>
</comment>
<keyword evidence="9" id="KW-0804">Transcription</keyword>
<dbReference type="SMART" id="SM00573">
    <property type="entry name" value="HSA"/>
    <property type="match status" value="1"/>
</dbReference>
<feature type="region of interest" description="Disordered" evidence="17">
    <location>
        <begin position="914"/>
        <end position="1033"/>
    </location>
</feature>
<protein>
    <recommendedName>
        <fullName evidence="4">Chromatin modification-related protein EAF1</fullName>
    </recommendedName>
    <alternativeName>
        <fullName evidence="15">Chromatin modification-related protein eaf1</fullName>
    </alternativeName>
    <alternativeName>
        <fullName evidence="14 16">ESA1-associated factor 1</fullName>
    </alternativeName>
    <alternativeName>
        <fullName evidence="13">Vacuolar import and degradation protein 21</fullName>
    </alternativeName>
</protein>
<feature type="compositionally biased region" description="Basic and acidic residues" evidence="17">
    <location>
        <begin position="371"/>
        <end position="387"/>
    </location>
</feature>
<dbReference type="GO" id="GO:0005634">
    <property type="term" value="C:nucleus"/>
    <property type="evidence" value="ECO:0007669"/>
    <property type="project" value="UniProtKB-SubCell"/>
</dbReference>
<accession>W6MFF8</accession>
<proteinExistence type="inferred from homology"/>
<dbReference type="GO" id="GO:0035267">
    <property type="term" value="C:NuA4 histone acetyltransferase complex"/>
    <property type="evidence" value="ECO:0007669"/>
    <property type="project" value="TreeGrafter"/>
</dbReference>
<gene>
    <name evidence="20" type="ORF">KUCA_T00000489001</name>
</gene>
<dbReference type="GeneID" id="34517929"/>
<feature type="compositionally biased region" description="Low complexity" evidence="17">
    <location>
        <begin position="950"/>
        <end position="978"/>
    </location>
</feature>
<feature type="region of interest" description="Disordered" evidence="17">
    <location>
        <begin position="830"/>
        <end position="851"/>
    </location>
</feature>
<evidence type="ECO:0000313" key="20">
    <source>
        <dbReference type="EMBL" id="CDK24524.1"/>
    </source>
</evidence>
<dbReference type="EMBL" id="HG793125">
    <property type="protein sequence ID" value="CDK24524.1"/>
    <property type="molecule type" value="Genomic_DNA"/>
</dbReference>
<feature type="compositionally biased region" description="Polar residues" evidence="17">
    <location>
        <begin position="934"/>
        <end position="949"/>
    </location>
</feature>
<evidence type="ECO:0000256" key="17">
    <source>
        <dbReference type="SAM" id="MobiDB-lite"/>
    </source>
</evidence>
<evidence type="ECO:0000313" key="21">
    <source>
        <dbReference type="Proteomes" id="UP000019384"/>
    </source>
</evidence>
<dbReference type="CDD" id="cd00167">
    <property type="entry name" value="SANT"/>
    <property type="match status" value="1"/>
</dbReference>
<evidence type="ECO:0000256" key="15">
    <source>
        <dbReference type="ARBA" id="ARBA00072841"/>
    </source>
</evidence>
<dbReference type="PROSITE" id="PS51204">
    <property type="entry name" value="HSA"/>
    <property type="match status" value="1"/>
</dbReference>
<comment type="function">
    <text evidence="12">Component of the NuA4 histone acetyltransferase complex which is involved in transcriptional activation of selected genes principally by acetylation of nucleosomal histone H4 and H2A. The NuA4 complex is also involved in DNA repair.</text>
</comment>
<dbReference type="Pfam" id="PF13921">
    <property type="entry name" value="Myb_DNA-bind_6"/>
    <property type="match status" value="1"/>
</dbReference>
<evidence type="ECO:0000256" key="10">
    <source>
        <dbReference type="ARBA" id="ARBA00023204"/>
    </source>
</evidence>
<dbReference type="PANTHER" id="PTHR46459:SF1">
    <property type="entry name" value="E1A-BINDING PROTEIN P400"/>
    <property type="match status" value="1"/>
</dbReference>
<dbReference type="Gene3D" id="1.10.10.60">
    <property type="entry name" value="Homeodomain-like"/>
    <property type="match status" value="1"/>
</dbReference>
<name>W6MFF8_9ASCO</name>
<keyword evidence="21" id="KW-1185">Reference proteome</keyword>
<evidence type="ECO:0000256" key="5">
    <source>
        <dbReference type="ARBA" id="ARBA00022763"/>
    </source>
</evidence>